<name>A0AAW0AYN1_9AGAR</name>
<dbReference type="AlphaFoldDB" id="A0AAW0AYN1"/>
<evidence type="ECO:0000313" key="2">
    <source>
        <dbReference type="Proteomes" id="UP001362999"/>
    </source>
</evidence>
<reference evidence="1 2" key="1">
    <citation type="journal article" date="2024" name="J Genomics">
        <title>Draft genome sequencing and assembly of Favolaschia claudopus CIRM-BRFM 2984 isolated from oak limbs.</title>
        <authorList>
            <person name="Navarro D."/>
            <person name="Drula E."/>
            <person name="Chaduli D."/>
            <person name="Cazenave R."/>
            <person name="Ahrendt S."/>
            <person name="Wang J."/>
            <person name="Lipzen A."/>
            <person name="Daum C."/>
            <person name="Barry K."/>
            <person name="Grigoriev I.V."/>
            <person name="Favel A."/>
            <person name="Rosso M.N."/>
            <person name="Martin F."/>
        </authorList>
    </citation>
    <scope>NUCLEOTIDE SEQUENCE [LARGE SCALE GENOMIC DNA]</scope>
    <source>
        <strain evidence="1 2">CIRM-BRFM 2984</strain>
    </source>
</reference>
<dbReference type="EMBL" id="JAWWNJ010000046">
    <property type="protein sequence ID" value="KAK7018617.1"/>
    <property type="molecule type" value="Genomic_DNA"/>
</dbReference>
<gene>
    <name evidence="1" type="ORF">R3P38DRAFT_3200995</name>
</gene>
<proteinExistence type="predicted"/>
<comment type="caution">
    <text evidence="1">The sequence shown here is derived from an EMBL/GenBank/DDBJ whole genome shotgun (WGS) entry which is preliminary data.</text>
</comment>
<accession>A0AAW0AYN1</accession>
<organism evidence="1 2">
    <name type="scientific">Favolaschia claudopus</name>
    <dbReference type="NCBI Taxonomy" id="2862362"/>
    <lineage>
        <taxon>Eukaryota</taxon>
        <taxon>Fungi</taxon>
        <taxon>Dikarya</taxon>
        <taxon>Basidiomycota</taxon>
        <taxon>Agaricomycotina</taxon>
        <taxon>Agaricomycetes</taxon>
        <taxon>Agaricomycetidae</taxon>
        <taxon>Agaricales</taxon>
        <taxon>Marasmiineae</taxon>
        <taxon>Mycenaceae</taxon>
        <taxon>Favolaschia</taxon>
    </lineage>
</organism>
<keyword evidence="2" id="KW-1185">Reference proteome</keyword>
<evidence type="ECO:0000313" key="1">
    <source>
        <dbReference type="EMBL" id="KAK7018617.1"/>
    </source>
</evidence>
<dbReference type="Proteomes" id="UP001362999">
    <property type="component" value="Unassembled WGS sequence"/>
</dbReference>
<sequence length="209" mass="22909">MSLKQLPLAHNVVRCVDNPPLASLPPPDFAHFCRRYDPIHVSFVAGDWITFLAVEYSSVVTLYIIVSPSHPHRLPQQCISSVNLPSSFIPHTSLRPSTFTSTFSTDIAHAHMTMRHNFLIIPVLDSSSSISSSSTLSISRTVLILRNAVHLITQAWRGSIFICASVYLVGDAPHLAPVHSVDCAPHLAPVHLVDCAPLWRDAVPLLTLA</sequence>
<protein>
    <submittedName>
        <fullName evidence="1">Uncharacterized protein</fullName>
    </submittedName>
</protein>